<feature type="transmembrane region" description="Helical" evidence="11">
    <location>
        <begin position="189"/>
        <end position="209"/>
    </location>
</feature>
<dbReference type="GO" id="GO:0007204">
    <property type="term" value="P:positive regulation of cytosolic calcium ion concentration"/>
    <property type="evidence" value="ECO:0007669"/>
    <property type="project" value="TreeGrafter"/>
</dbReference>
<dbReference type="GO" id="GO:0004937">
    <property type="term" value="F:alpha1-adrenergic receptor activity"/>
    <property type="evidence" value="ECO:0007669"/>
    <property type="project" value="TreeGrafter"/>
</dbReference>
<dbReference type="SMART" id="SM01381">
    <property type="entry name" value="7TM_GPCR_Srsx"/>
    <property type="match status" value="1"/>
</dbReference>
<feature type="transmembrane region" description="Helical" evidence="11">
    <location>
        <begin position="20"/>
        <end position="39"/>
    </location>
</feature>
<keyword evidence="6 10" id="KW-0297">G-protein coupled receptor</keyword>
<dbReference type="PANTHER" id="PTHR24248:SF72">
    <property type="entry name" value="G-PROTEIN COUPLED RECEPTORS FAMILY 1 PROFILE DOMAIN-CONTAINING PROTEIN"/>
    <property type="match status" value="1"/>
</dbReference>
<comment type="similarity">
    <text evidence="2 10">Belongs to the G-protein coupled receptor 1 family.</text>
</comment>
<dbReference type="Pfam" id="PF00001">
    <property type="entry name" value="7tm_1"/>
    <property type="match status" value="1"/>
</dbReference>
<dbReference type="PROSITE" id="PS50262">
    <property type="entry name" value="G_PROTEIN_RECEP_F1_2"/>
    <property type="match status" value="1"/>
</dbReference>
<keyword evidence="3" id="KW-1003">Cell membrane</keyword>
<evidence type="ECO:0000256" key="11">
    <source>
        <dbReference type="SAM" id="Phobius"/>
    </source>
</evidence>
<proteinExistence type="inferred from homology"/>
<feature type="transmembrane region" description="Helical" evidence="11">
    <location>
        <begin position="72"/>
        <end position="94"/>
    </location>
</feature>
<dbReference type="AlphaFoldDB" id="A0A8S1DB26"/>
<evidence type="ECO:0000256" key="7">
    <source>
        <dbReference type="ARBA" id="ARBA00023136"/>
    </source>
</evidence>
<feature type="domain" description="G-protein coupled receptors family 1 profile" evidence="12">
    <location>
        <begin position="84"/>
        <end position="367"/>
    </location>
</feature>
<feature type="transmembrane region" description="Helical" evidence="11">
    <location>
        <begin position="314"/>
        <end position="335"/>
    </location>
</feature>
<dbReference type="EMBL" id="CADEPI010000190">
    <property type="protein sequence ID" value="CAB3379628.1"/>
    <property type="molecule type" value="Genomic_DNA"/>
</dbReference>
<keyword evidence="7 11" id="KW-0472">Membrane</keyword>
<evidence type="ECO:0000256" key="2">
    <source>
        <dbReference type="ARBA" id="ARBA00010663"/>
    </source>
</evidence>
<dbReference type="PANTHER" id="PTHR24248">
    <property type="entry name" value="ADRENERGIC RECEPTOR-RELATED G-PROTEIN COUPLED RECEPTOR"/>
    <property type="match status" value="1"/>
</dbReference>
<dbReference type="InterPro" id="IPR000276">
    <property type="entry name" value="GPCR_Rhodpsn"/>
</dbReference>
<evidence type="ECO:0000256" key="3">
    <source>
        <dbReference type="ARBA" id="ARBA00022475"/>
    </source>
</evidence>
<evidence type="ECO:0000259" key="12">
    <source>
        <dbReference type="PROSITE" id="PS50262"/>
    </source>
</evidence>
<dbReference type="InterPro" id="IPR017452">
    <property type="entry name" value="GPCR_Rhodpsn_7TM"/>
</dbReference>
<feature type="transmembrane region" description="Helical" evidence="11">
    <location>
        <begin position="229"/>
        <end position="249"/>
    </location>
</feature>
<dbReference type="PROSITE" id="PS00237">
    <property type="entry name" value="G_PROTEIN_RECEP_F1_1"/>
    <property type="match status" value="1"/>
</dbReference>
<keyword evidence="5 11" id="KW-1133">Transmembrane helix</keyword>
<dbReference type="GO" id="GO:0007267">
    <property type="term" value="P:cell-cell signaling"/>
    <property type="evidence" value="ECO:0007669"/>
    <property type="project" value="TreeGrafter"/>
</dbReference>
<name>A0A8S1DB26_9INSE</name>
<accession>A0A8S1DB26</accession>
<reference evidence="13 14" key="1">
    <citation type="submission" date="2020-04" db="EMBL/GenBank/DDBJ databases">
        <authorList>
            <person name="Alioto T."/>
            <person name="Alioto T."/>
            <person name="Gomez Garrido J."/>
        </authorList>
    </citation>
    <scope>NUCLEOTIDE SEQUENCE [LARGE SCALE GENOMIC DNA]</scope>
</reference>
<dbReference type="SUPFAM" id="SSF81321">
    <property type="entry name" value="Family A G protein-coupled receptor-like"/>
    <property type="match status" value="1"/>
</dbReference>
<dbReference type="OrthoDB" id="5977853at2759"/>
<evidence type="ECO:0000256" key="1">
    <source>
        <dbReference type="ARBA" id="ARBA00004651"/>
    </source>
</evidence>
<feature type="transmembrane region" description="Helical" evidence="11">
    <location>
        <begin position="347"/>
        <end position="369"/>
    </location>
</feature>
<dbReference type="Gene3D" id="1.20.1070.10">
    <property type="entry name" value="Rhodopsin 7-helix transmembrane proteins"/>
    <property type="match status" value="1"/>
</dbReference>
<dbReference type="Proteomes" id="UP000494165">
    <property type="component" value="Unassembled WGS sequence"/>
</dbReference>
<evidence type="ECO:0000256" key="8">
    <source>
        <dbReference type="ARBA" id="ARBA00023170"/>
    </source>
</evidence>
<evidence type="ECO:0000256" key="5">
    <source>
        <dbReference type="ARBA" id="ARBA00022989"/>
    </source>
</evidence>
<evidence type="ECO:0000256" key="10">
    <source>
        <dbReference type="RuleBase" id="RU000688"/>
    </source>
</evidence>
<sequence>MVRTRSSQAESSTATSRECACRLLLLALVFQGFRLMNWSSETPDESELLGNNGTEAASTIFSMHSTLFLKSVGLGLMVALTIGGNLLVMIAVLATPCGGLLHRSPTHLLIANLAAADLLLGVVVLPLSAARELAGGEWPFGRRLCAVWAAADVLCCTASILSLCGISVDRFVGVTRPLAYSGIITKKRATWMILSIWALALAISIGPPLGWKDASQGDECGVNKQLDYVIFSVLGSFYLPMLVIVILYFQVYRAVAKRSSEIESGKNVCGDVFLRVHYANGLMSRQRPLLTRASTRAAILCTSKFTRQKKAAQTLAIVVGGFLVCWLPFFIILPIDSACSSCGLSGAPFTFAFWLGYFNSCINPFIYACSSYELRRAFRSVLCGRTRGLKRSTANSSPAASIPLNHFI</sequence>
<dbReference type="GO" id="GO:0007200">
    <property type="term" value="P:phospholipase C-activating G protein-coupled receptor signaling pathway"/>
    <property type="evidence" value="ECO:0007669"/>
    <property type="project" value="TreeGrafter"/>
</dbReference>
<keyword evidence="8 10" id="KW-0675">Receptor</keyword>
<comment type="subcellular location">
    <subcellularLocation>
        <location evidence="1">Cell membrane</location>
        <topology evidence="1">Multi-pass membrane protein</topology>
    </subcellularLocation>
</comment>
<keyword evidence="4 10" id="KW-0812">Transmembrane</keyword>
<dbReference type="GO" id="GO:0043410">
    <property type="term" value="P:positive regulation of MAPK cascade"/>
    <property type="evidence" value="ECO:0007669"/>
    <property type="project" value="TreeGrafter"/>
</dbReference>
<comment type="caution">
    <text evidence="13">The sequence shown here is derived from an EMBL/GenBank/DDBJ whole genome shotgun (WGS) entry which is preliminary data.</text>
</comment>
<dbReference type="PRINTS" id="PR00237">
    <property type="entry name" value="GPCRRHODOPSN"/>
</dbReference>
<evidence type="ECO:0000256" key="9">
    <source>
        <dbReference type="ARBA" id="ARBA00023224"/>
    </source>
</evidence>
<dbReference type="GO" id="GO:0071880">
    <property type="term" value="P:adenylate cyclase-activating adrenergic receptor signaling pathway"/>
    <property type="evidence" value="ECO:0007669"/>
    <property type="project" value="TreeGrafter"/>
</dbReference>
<keyword evidence="14" id="KW-1185">Reference proteome</keyword>
<evidence type="ECO:0000313" key="14">
    <source>
        <dbReference type="Proteomes" id="UP000494165"/>
    </source>
</evidence>
<feature type="transmembrane region" description="Helical" evidence="11">
    <location>
        <begin position="106"/>
        <end position="127"/>
    </location>
</feature>
<evidence type="ECO:0000313" key="13">
    <source>
        <dbReference type="EMBL" id="CAB3379628.1"/>
    </source>
</evidence>
<feature type="transmembrane region" description="Helical" evidence="11">
    <location>
        <begin position="147"/>
        <end position="168"/>
    </location>
</feature>
<gene>
    <name evidence="13" type="ORF">CLODIP_2_CD16122</name>
</gene>
<evidence type="ECO:0000256" key="6">
    <source>
        <dbReference type="ARBA" id="ARBA00023040"/>
    </source>
</evidence>
<protein>
    <recommendedName>
        <fullName evidence="12">G-protein coupled receptors family 1 profile domain-containing protein</fullName>
    </recommendedName>
</protein>
<evidence type="ECO:0000256" key="4">
    <source>
        <dbReference type="ARBA" id="ARBA00022692"/>
    </source>
</evidence>
<keyword evidence="9 10" id="KW-0807">Transducer</keyword>
<organism evidence="13 14">
    <name type="scientific">Cloeon dipterum</name>
    <dbReference type="NCBI Taxonomy" id="197152"/>
    <lineage>
        <taxon>Eukaryota</taxon>
        <taxon>Metazoa</taxon>
        <taxon>Ecdysozoa</taxon>
        <taxon>Arthropoda</taxon>
        <taxon>Hexapoda</taxon>
        <taxon>Insecta</taxon>
        <taxon>Pterygota</taxon>
        <taxon>Palaeoptera</taxon>
        <taxon>Ephemeroptera</taxon>
        <taxon>Pisciforma</taxon>
        <taxon>Baetidae</taxon>
        <taxon>Cloeon</taxon>
    </lineage>
</organism>
<dbReference type="GO" id="GO:0005886">
    <property type="term" value="C:plasma membrane"/>
    <property type="evidence" value="ECO:0007669"/>
    <property type="project" value="UniProtKB-SubCell"/>
</dbReference>